<protein>
    <submittedName>
        <fullName evidence="2">Uncharacterized protein</fullName>
    </submittedName>
</protein>
<dbReference type="PROSITE" id="PS51257">
    <property type="entry name" value="PROKAR_LIPOPROTEIN"/>
    <property type="match status" value="1"/>
</dbReference>
<proteinExistence type="predicted"/>
<dbReference type="Proteomes" id="UP001174205">
    <property type="component" value="Unassembled WGS sequence"/>
</dbReference>
<keyword evidence="3" id="KW-1185">Reference proteome</keyword>
<feature type="signal peptide" evidence="1">
    <location>
        <begin position="1"/>
        <end position="25"/>
    </location>
</feature>
<evidence type="ECO:0000313" key="3">
    <source>
        <dbReference type="Proteomes" id="UP001174205"/>
    </source>
</evidence>
<name>A0ABT8J4N4_9BACL</name>
<dbReference type="EMBL" id="JAROCD010000001">
    <property type="protein sequence ID" value="MDN4600000.1"/>
    <property type="molecule type" value="Genomic_DNA"/>
</dbReference>
<comment type="caution">
    <text evidence="2">The sequence shown here is derived from an EMBL/GenBank/DDBJ whole genome shotgun (WGS) entry which is preliminary data.</text>
</comment>
<keyword evidence="1" id="KW-0732">Signal</keyword>
<organism evidence="2 3">
    <name type="scientific">Paenibacillus vandeheii</name>
    <dbReference type="NCBI Taxonomy" id="3035917"/>
    <lineage>
        <taxon>Bacteria</taxon>
        <taxon>Bacillati</taxon>
        <taxon>Bacillota</taxon>
        <taxon>Bacilli</taxon>
        <taxon>Bacillales</taxon>
        <taxon>Paenibacillaceae</taxon>
        <taxon>Paenibacillus</taxon>
    </lineage>
</organism>
<feature type="chain" id="PRO_5046509340" evidence="1">
    <location>
        <begin position="26"/>
        <end position="97"/>
    </location>
</feature>
<reference evidence="2" key="1">
    <citation type="submission" date="2023-03" db="EMBL/GenBank/DDBJ databases">
        <title>MT1 and MT2 Draft Genomes of Novel Species.</title>
        <authorList>
            <person name="Venkateswaran K."/>
        </authorList>
    </citation>
    <scope>NUCLEOTIDE SEQUENCE</scope>
    <source>
        <strain evidence="2">F6_3S_P_1C</strain>
    </source>
</reference>
<sequence length="97" mass="11031">MHKRWFMVGWSVLLFAVLGCRDVTAYADAPIELDQQTRDAIAEKYGLEKPEDPPPRNLLLEGDWGISFSSPIERYKMAVSTVQTLQQPVTVILRLLV</sequence>
<dbReference type="RefSeq" id="WP_301243947.1">
    <property type="nucleotide sequence ID" value="NZ_JAROCD010000001.1"/>
</dbReference>
<evidence type="ECO:0000256" key="1">
    <source>
        <dbReference type="SAM" id="SignalP"/>
    </source>
</evidence>
<accession>A0ABT8J4N4</accession>
<gene>
    <name evidence="2" type="ORF">P5G61_02075</name>
</gene>
<evidence type="ECO:0000313" key="2">
    <source>
        <dbReference type="EMBL" id="MDN4600000.1"/>
    </source>
</evidence>